<organism evidence="1 2">
    <name type="scientific">Brachionus plicatilis</name>
    <name type="common">Marine rotifer</name>
    <name type="synonym">Brachionus muelleri</name>
    <dbReference type="NCBI Taxonomy" id="10195"/>
    <lineage>
        <taxon>Eukaryota</taxon>
        <taxon>Metazoa</taxon>
        <taxon>Spiralia</taxon>
        <taxon>Gnathifera</taxon>
        <taxon>Rotifera</taxon>
        <taxon>Eurotatoria</taxon>
        <taxon>Monogononta</taxon>
        <taxon>Pseudotrocha</taxon>
        <taxon>Ploima</taxon>
        <taxon>Brachionidae</taxon>
        <taxon>Brachionus</taxon>
    </lineage>
</organism>
<reference evidence="1 2" key="1">
    <citation type="journal article" date="2018" name="Sci. Rep.">
        <title>Genomic signatures of local adaptation to the degree of environmental predictability in rotifers.</title>
        <authorList>
            <person name="Franch-Gras L."/>
            <person name="Hahn C."/>
            <person name="Garcia-Roger E.M."/>
            <person name="Carmona M.J."/>
            <person name="Serra M."/>
            <person name="Gomez A."/>
        </authorList>
    </citation>
    <scope>NUCLEOTIDE SEQUENCE [LARGE SCALE GENOMIC DNA]</scope>
    <source>
        <strain evidence="1">HYR1</strain>
    </source>
</reference>
<dbReference type="Proteomes" id="UP000276133">
    <property type="component" value="Unassembled WGS sequence"/>
</dbReference>
<keyword evidence="2" id="KW-1185">Reference proteome</keyword>
<comment type="caution">
    <text evidence="1">The sequence shown here is derived from an EMBL/GenBank/DDBJ whole genome shotgun (WGS) entry which is preliminary data.</text>
</comment>
<sequence length="69" mass="8467">MKFQHNKKCSFVYLIKIINLNVGYDNVNELHSIFTILQFPYIHLNDWPKEMNFYGFMRKQCLQILKRLQ</sequence>
<dbReference type="AlphaFoldDB" id="A0A3M7QGX5"/>
<protein>
    <submittedName>
        <fullName evidence="1">Uncharacterized protein</fullName>
    </submittedName>
</protein>
<evidence type="ECO:0000313" key="1">
    <source>
        <dbReference type="EMBL" id="RNA10281.1"/>
    </source>
</evidence>
<accession>A0A3M7QGX5</accession>
<proteinExistence type="predicted"/>
<gene>
    <name evidence="1" type="ORF">BpHYR1_045689</name>
</gene>
<name>A0A3M7QGX5_BRAPC</name>
<evidence type="ECO:0000313" key="2">
    <source>
        <dbReference type="Proteomes" id="UP000276133"/>
    </source>
</evidence>
<dbReference type="EMBL" id="REGN01006247">
    <property type="protein sequence ID" value="RNA10281.1"/>
    <property type="molecule type" value="Genomic_DNA"/>
</dbReference>